<dbReference type="Proteomes" id="UP000553059">
    <property type="component" value="Unassembled WGS sequence"/>
</dbReference>
<keyword evidence="1" id="KW-0812">Transmembrane</keyword>
<name>A0A7C6Z4S3_9FIRM</name>
<feature type="transmembrane region" description="Helical" evidence="1">
    <location>
        <begin position="43"/>
        <end position="62"/>
    </location>
</feature>
<feature type="transmembrane region" description="Helical" evidence="1">
    <location>
        <begin position="74"/>
        <end position="94"/>
    </location>
</feature>
<gene>
    <name evidence="2" type="ORF">GX523_10150</name>
</gene>
<dbReference type="EMBL" id="DUTF01000231">
    <property type="protein sequence ID" value="HHY27082.1"/>
    <property type="molecule type" value="Genomic_DNA"/>
</dbReference>
<keyword evidence="1" id="KW-1133">Transmembrane helix</keyword>
<accession>A0A7C6Z4S3</accession>
<evidence type="ECO:0000313" key="3">
    <source>
        <dbReference type="Proteomes" id="UP000553059"/>
    </source>
</evidence>
<reference evidence="2 3" key="1">
    <citation type="journal article" date="2020" name="Biotechnol. Biofuels">
        <title>New insights from the biogas microbiome by comprehensive genome-resolved metagenomics of nearly 1600 species originating from multiple anaerobic digesters.</title>
        <authorList>
            <person name="Campanaro S."/>
            <person name="Treu L."/>
            <person name="Rodriguez-R L.M."/>
            <person name="Kovalovszki A."/>
            <person name="Ziels R.M."/>
            <person name="Maus I."/>
            <person name="Zhu X."/>
            <person name="Kougias P.G."/>
            <person name="Basile A."/>
            <person name="Luo G."/>
            <person name="Schluter A."/>
            <person name="Konstantinidis K.T."/>
            <person name="Angelidaki I."/>
        </authorList>
    </citation>
    <scope>NUCLEOTIDE SEQUENCE [LARGE SCALE GENOMIC DNA]</scope>
    <source>
        <strain evidence="2">AS05jafATM_4</strain>
    </source>
</reference>
<comment type="caution">
    <text evidence="2">The sequence shown here is derived from an EMBL/GenBank/DDBJ whole genome shotgun (WGS) entry which is preliminary data.</text>
</comment>
<protein>
    <submittedName>
        <fullName evidence="2">YggT family protein</fullName>
    </submittedName>
</protein>
<organism evidence="2 3">
    <name type="scientific">Desulfitobacterium dehalogenans</name>
    <dbReference type="NCBI Taxonomy" id="36854"/>
    <lineage>
        <taxon>Bacteria</taxon>
        <taxon>Bacillati</taxon>
        <taxon>Bacillota</taxon>
        <taxon>Clostridia</taxon>
        <taxon>Eubacteriales</taxon>
        <taxon>Desulfitobacteriaceae</taxon>
        <taxon>Desulfitobacterium</taxon>
    </lineage>
</organism>
<evidence type="ECO:0000256" key="1">
    <source>
        <dbReference type="SAM" id="Phobius"/>
    </source>
</evidence>
<sequence>MNHSEEIRAWQRIVYYILGVIEVLLAFRLIFKLLGANPASGFVSGIYSLTNLLMSPFLGIFHTASARGVETQAILEPATLVAMIVYAVIGWGIAKLIEIMKRPNQNPK</sequence>
<keyword evidence="1" id="KW-0472">Membrane</keyword>
<proteinExistence type="predicted"/>
<feature type="transmembrane region" description="Helical" evidence="1">
    <location>
        <begin position="13"/>
        <end position="31"/>
    </location>
</feature>
<dbReference type="AlphaFoldDB" id="A0A7C6Z4S3"/>
<evidence type="ECO:0000313" key="2">
    <source>
        <dbReference type="EMBL" id="HHY27082.1"/>
    </source>
</evidence>